<sequence>MIHTEIRSSVITALREVAPPGTTFFDGRPAFIDATDLPAIAVYISGAECSESQLDGEMWSAELHIEVFLKATEPDTALDTWVESRIHPVMADIPALDSLTETLLPVGYDYQRDDEATTWGSVDLRYSITYQM</sequence>
<keyword evidence="3" id="KW-1185">Reference proteome</keyword>
<dbReference type="SUPFAM" id="SSF143749">
    <property type="entry name" value="Phage tail protein-like"/>
    <property type="match status" value="1"/>
</dbReference>
<gene>
    <name evidence="1" type="ORF">AWR26_09705</name>
    <name evidence="2" type="ORF">SAMN05216286_2755</name>
</gene>
<evidence type="ECO:0000313" key="2">
    <source>
        <dbReference type="EMBL" id="SFC57251.1"/>
    </source>
</evidence>
<dbReference type="Gene3D" id="3.30.70.1700">
    <property type="entry name" value="Phage minor tail protein U"/>
    <property type="match status" value="1"/>
</dbReference>
<dbReference type="InterPro" id="IPR038512">
    <property type="entry name" value="GpU-like_sf"/>
</dbReference>
<dbReference type="KEGG" id="kor:AWR26_09705"/>
<evidence type="ECO:0000313" key="1">
    <source>
        <dbReference type="EMBL" id="ANI82412.1"/>
    </source>
</evidence>
<dbReference type="EMBL" id="FOKO01000003">
    <property type="protein sequence ID" value="SFC57251.1"/>
    <property type="molecule type" value="Genomic_DNA"/>
</dbReference>
<proteinExistence type="predicted"/>
<dbReference type="InterPro" id="IPR009312">
    <property type="entry name" value="Phage_lambda_GpU-like"/>
</dbReference>
<reference evidence="2 4" key="1">
    <citation type="submission" date="2016-10" db="EMBL/GenBank/DDBJ databases">
        <authorList>
            <person name="Varghese N."/>
            <person name="Submissions S."/>
        </authorList>
    </citation>
    <scope>NUCLEOTIDE SEQUENCE [LARGE SCALE GENOMIC DNA]</scope>
    <source>
        <strain evidence="2 4">CGMCC 1.7012</strain>
    </source>
</reference>
<name>A0AA94H481_9ENTR</name>
<dbReference type="InterPro" id="IPR035934">
    <property type="entry name" value="Phage_tail_protein-like_sf"/>
</dbReference>
<evidence type="ECO:0000313" key="3">
    <source>
        <dbReference type="Proteomes" id="UP000078227"/>
    </source>
</evidence>
<evidence type="ECO:0000313" key="4">
    <source>
        <dbReference type="Proteomes" id="UP000182314"/>
    </source>
</evidence>
<dbReference type="EMBL" id="CP014007">
    <property type="protein sequence ID" value="ANI82412.1"/>
    <property type="molecule type" value="Genomic_DNA"/>
</dbReference>
<dbReference type="AlphaFoldDB" id="A0AA94H481"/>
<dbReference type="Proteomes" id="UP000182314">
    <property type="component" value="Unassembled WGS sequence"/>
</dbReference>
<accession>A0AA94H481</accession>
<dbReference type="RefSeq" id="WP_064565438.1">
    <property type="nucleotide sequence ID" value="NZ_CP014007.2"/>
</dbReference>
<protein>
    <submittedName>
        <fullName evidence="2">Phage minor tail protein U</fullName>
    </submittedName>
    <submittedName>
        <fullName evidence="1">Phage tail protein</fullName>
    </submittedName>
</protein>
<reference evidence="1 3" key="2">
    <citation type="submission" date="2021-03" db="EMBL/GenBank/DDBJ databases">
        <authorList>
            <person name="Li Y."/>
            <person name="Li S."/>
            <person name="Chen M."/>
            <person name="Peng G."/>
            <person name="Tan Z."/>
            <person name="An Q."/>
        </authorList>
    </citation>
    <scope>NUCLEOTIDE SEQUENCE [LARGE SCALE GENOMIC DNA]</scope>
    <source>
        <strain evidence="1 3">Ola 51</strain>
    </source>
</reference>
<organism evidence="2 4">
    <name type="scientific">Kosakonia oryzae</name>
    <dbReference type="NCBI Taxonomy" id="497725"/>
    <lineage>
        <taxon>Bacteria</taxon>
        <taxon>Pseudomonadati</taxon>
        <taxon>Pseudomonadota</taxon>
        <taxon>Gammaproteobacteria</taxon>
        <taxon>Enterobacterales</taxon>
        <taxon>Enterobacteriaceae</taxon>
        <taxon>Kosakonia</taxon>
    </lineage>
</organism>
<dbReference type="Pfam" id="PF06141">
    <property type="entry name" value="Phage_tail_U"/>
    <property type="match status" value="1"/>
</dbReference>
<dbReference type="Proteomes" id="UP000078227">
    <property type="component" value="Chromosome"/>
</dbReference>